<feature type="compositionally biased region" description="Basic and acidic residues" evidence="10">
    <location>
        <begin position="76"/>
        <end position="88"/>
    </location>
</feature>
<accession>L8H4H1</accession>
<keyword evidence="13" id="KW-1185">Reference proteome</keyword>
<comment type="catalytic activity">
    <reaction evidence="8">
        <text>L-seryl-[protein] + ATP = O-phospho-L-seryl-[protein] + ADP + H(+)</text>
        <dbReference type="Rhea" id="RHEA:17989"/>
        <dbReference type="Rhea" id="RHEA-COMP:9863"/>
        <dbReference type="Rhea" id="RHEA-COMP:11604"/>
        <dbReference type="ChEBI" id="CHEBI:15378"/>
        <dbReference type="ChEBI" id="CHEBI:29999"/>
        <dbReference type="ChEBI" id="CHEBI:30616"/>
        <dbReference type="ChEBI" id="CHEBI:83421"/>
        <dbReference type="ChEBI" id="CHEBI:456216"/>
        <dbReference type="EC" id="2.7.11.1"/>
    </reaction>
</comment>
<keyword evidence="5 12" id="KW-0418">Kinase</keyword>
<dbReference type="GO" id="GO:0000245">
    <property type="term" value="P:spliceosomal complex assembly"/>
    <property type="evidence" value="ECO:0007669"/>
    <property type="project" value="TreeGrafter"/>
</dbReference>
<feature type="compositionally biased region" description="Low complexity" evidence="10">
    <location>
        <begin position="102"/>
        <end position="115"/>
    </location>
</feature>
<dbReference type="GO" id="GO:0004674">
    <property type="term" value="F:protein serine/threonine kinase activity"/>
    <property type="evidence" value="ECO:0007669"/>
    <property type="project" value="UniProtKB-KW"/>
</dbReference>
<dbReference type="InterPro" id="IPR011009">
    <property type="entry name" value="Kinase-like_dom_sf"/>
</dbReference>
<dbReference type="Pfam" id="PF00069">
    <property type="entry name" value="Pkinase"/>
    <property type="match status" value="2"/>
</dbReference>
<dbReference type="InterPro" id="IPR017441">
    <property type="entry name" value="Protein_kinase_ATP_BS"/>
</dbReference>
<feature type="region of interest" description="Disordered" evidence="10">
    <location>
        <begin position="341"/>
        <end position="387"/>
    </location>
</feature>
<feature type="domain" description="Protein kinase" evidence="11">
    <location>
        <begin position="190"/>
        <end position="620"/>
    </location>
</feature>
<dbReference type="GeneID" id="14920931"/>
<feature type="binding site" evidence="9">
    <location>
        <position position="220"/>
    </location>
    <ligand>
        <name>ATP</name>
        <dbReference type="ChEBI" id="CHEBI:30616"/>
    </ligand>
</feature>
<dbReference type="EC" id="2.7.11.1" evidence="1"/>
<dbReference type="RefSeq" id="XP_004342197.1">
    <property type="nucleotide sequence ID" value="XM_004342148.1"/>
</dbReference>
<dbReference type="OMA" id="HEGQRPP"/>
<dbReference type="InterPro" id="IPR051334">
    <property type="entry name" value="SRPK"/>
</dbReference>
<feature type="compositionally biased region" description="Basic and acidic residues" evidence="10">
    <location>
        <begin position="430"/>
        <end position="443"/>
    </location>
</feature>
<feature type="compositionally biased region" description="Basic residues" evidence="10">
    <location>
        <begin position="37"/>
        <end position="50"/>
    </location>
</feature>
<evidence type="ECO:0000256" key="10">
    <source>
        <dbReference type="SAM" id="MobiDB-lite"/>
    </source>
</evidence>
<keyword evidence="2" id="KW-0723">Serine/threonine-protein kinase</keyword>
<keyword evidence="4 9" id="KW-0547">Nucleotide-binding</keyword>
<evidence type="ECO:0000256" key="3">
    <source>
        <dbReference type="ARBA" id="ARBA00022679"/>
    </source>
</evidence>
<dbReference type="SUPFAM" id="SSF56112">
    <property type="entry name" value="Protein kinase-like (PK-like)"/>
    <property type="match status" value="1"/>
</dbReference>
<dbReference type="InterPro" id="IPR008271">
    <property type="entry name" value="Ser/Thr_kinase_AS"/>
</dbReference>
<dbReference type="OrthoDB" id="2649at2759"/>
<dbReference type="FunFam" id="3.30.200.20:FF:000770">
    <property type="entry name" value="SRSF protein kinase 2"/>
    <property type="match status" value="1"/>
</dbReference>
<dbReference type="PANTHER" id="PTHR47634">
    <property type="entry name" value="PROTEIN KINASE DOMAIN-CONTAINING PROTEIN-RELATED"/>
    <property type="match status" value="1"/>
</dbReference>
<name>L8H4H1_ACACF</name>
<evidence type="ECO:0000256" key="9">
    <source>
        <dbReference type="PROSITE-ProRule" id="PRU10141"/>
    </source>
</evidence>
<dbReference type="Proteomes" id="UP000011083">
    <property type="component" value="Unassembled WGS sequence"/>
</dbReference>
<dbReference type="KEGG" id="acan:ACA1_114770"/>
<evidence type="ECO:0000256" key="6">
    <source>
        <dbReference type="ARBA" id="ARBA00022840"/>
    </source>
</evidence>
<gene>
    <name evidence="12" type="ORF">ACA1_114770</name>
</gene>
<proteinExistence type="predicted"/>
<dbReference type="SMART" id="SM00220">
    <property type="entry name" value="S_TKc"/>
    <property type="match status" value="1"/>
</dbReference>
<feature type="compositionally biased region" description="Acidic residues" evidence="10">
    <location>
        <begin position="140"/>
        <end position="170"/>
    </location>
</feature>
<dbReference type="PANTHER" id="PTHR47634:SF9">
    <property type="entry name" value="PROTEIN KINASE DOMAIN-CONTAINING PROTEIN-RELATED"/>
    <property type="match status" value="1"/>
</dbReference>
<dbReference type="CDD" id="cd14136">
    <property type="entry name" value="STKc_SRPK"/>
    <property type="match status" value="1"/>
</dbReference>
<keyword evidence="6 9" id="KW-0067">ATP-binding</keyword>
<dbReference type="VEuPathDB" id="AmoebaDB:ACA1_114770"/>
<evidence type="ECO:0000313" key="12">
    <source>
        <dbReference type="EMBL" id="ELR20087.1"/>
    </source>
</evidence>
<feature type="compositionally biased region" description="Low complexity" evidence="10">
    <location>
        <begin position="344"/>
        <end position="358"/>
    </location>
</feature>
<dbReference type="PROSITE" id="PS00108">
    <property type="entry name" value="PROTEIN_KINASE_ST"/>
    <property type="match status" value="1"/>
</dbReference>
<comment type="catalytic activity">
    <reaction evidence="7">
        <text>L-threonyl-[protein] + ATP = O-phospho-L-threonyl-[protein] + ADP + H(+)</text>
        <dbReference type="Rhea" id="RHEA:46608"/>
        <dbReference type="Rhea" id="RHEA-COMP:11060"/>
        <dbReference type="Rhea" id="RHEA-COMP:11605"/>
        <dbReference type="ChEBI" id="CHEBI:15378"/>
        <dbReference type="ChEBI" id="CHEBI:30013"/>
        <dbReference type="ChEBI" id="CHEBI:30616"/>
        <dbReference type="ChEBI" id="CHEBI:61977"/>
        <dbReference type="ChEBI" id="CHEBI:456216"/>
        <dbReference type="EC" id="2.7.11.1"/>
    </reaction>
</comment>
<feature type="compositionally biased region" description="Gly residues" evidence="10">
    <location>
        <begin position="12"/>
        <end position="30"/>
    </location>
</feature>
<dbReference type="InterPro" id="IPR000719">
    <property type="entry name" value="Prot_kinase_dom"/>
</dbReference>
<evidence type="ECO:0000313" key="13">
    <source>
        <dbReference type="Proteomes" id="UP000011083"/>
    </source>
</evidence>
<evidence type="ECO:0000256" key="2">
    <source>
        <dbReference type="ARBA" id="ARBA00022527"/>
    </source>
</evidence>
<dbReference type="EMBL" id="KB007926">
    <property type="protein sequence ID" value="ELR20087.1"/>
    <property type="molecule type" value="Genomic_DNA"/>
</dbReference>
<dbReference type="PROSITE" id="PS00107">
    <property type="entry name" value="PROTEIN_KINASE_ATP"/>
    <property type="match status" value="1"/>
</dbReference>
<reference evidence="12 13" key="1">
    <citation type="journal article" date="2013" name="Genome Biol.">
        <title>Genome of Acanthamoeba castellanii highlights extensive lateral gene transfer and early evolution of tyrosine kinase signaling.</title>
        <authorList>
            <person name="Clarke M."/>
            <person name="Lohan A.J."/>
            <person name="Liu B."/>
            <person name="Lagkouvardos I."/>
            <person name="Roy S."/>
            <person name="Zafar N."/>
            <person name="Bertelli C."/>
            <person name="Schilde C."/>
            <person name="Kianianmomeni A."/>
            <person name="Burglin T.R."/>
            <person name="Frech C."/>
            <person name="Turcotte B."/>
            <person name="Kopec K.O."/>
            <person name="Synnott J.M."/>
            <person name="Choo C."/>
            <person name="Paponov I."/>
            <person name="Finkler A."/>
            <person name="Soon Heng Tan C."/>
            <person name="Hutchins A.P."/>
            <person name="Weinmeier T."/>
            <person name="Rattei T."/>
            <person name="Chu J.S."/>
            <person name="Gimenez G."/>
            <person name="Irimia M."/>
            <person name="Rigden D.J."/>
            <person name="Fitzpatrick D.A."/>
            <person name="Lorenzo-Morales J."/>
            <person name="Bateman A."/>
            <person name="Chiu C.H."/>
            <person name="Tang P."/>
            <person name="Hegemann P."/>
            <person name="Fromm H."/>
            <person name="Raoult D."/>
            <person name="Greub G."/>
            <person name="Miranda-Saavedra D."/>
            <person name="Chen N."/>
            <person name="Nash P."/>
            <person name="Ginger M.L."/>
            <person name="Horn M."/>
            <person name="Schaap P."/>
            <person name="Caler L."/>
            <person name="Loftus B."/>
        </authorList>
    </citation>
    <scope>NUCLEOTIDE SEQUENCE [LARGE SCALE GENOMIC DNA]</scope>
    <source>
        <strain evidence="12 13">Neff</strain>
    </source>
</reference>
<keyword evidence="3" id="KW-0808">Transferase</keyword>
<dbReference type="GO" id="GO:0005524">
    <property type="term" value="F:ATP binding"/>
    <property type="evidence" value="ECO:0007669"/>
    <property type="project" value="UniProtKB-UniRule"/>
</dbReference>
<dbReference type="FunFam" id="1.10.510.10:FF:000339">
    <property type="entry name" value="Serine/threonine-protein kinase SRPK-like protein"/>
    <property type="match status" value="1"/>
</dbReference>
<evidence type="ECO:0000256" key="1">
    <source>
        <dbReference type="ARBA" id="ARBA00012513"/>
    </source>
</evidence>
<dbReference type="STRING" id="1257118.L8H4H1"/>
<evidence type="ECO:0000256" key="7">
    <source>
        <dbReference type="ARBA" id="ARBA00047899"/>
    </source>
</evidence>
<protein>
    <recommendedName>
        <fullName evidence="1">non-specific serine/threonine protein kinase</fullName>
        <ecNumber evidence="1">2.7.11.1</ecNumber>
    </recommendedName>
</protein>
<dbReference type="GO" id="GO:0050684">
    <property type="term" value="P:regulation of mRNA processing"/>
    <property type="evidence" value="ECO:0007669"/>
    <property type="project" value="TreeGrafter"/>
</dbReference>
<evidence type="ECO:0000256" key="4">
    <source>
        <dbReference type="ARBA" id="ARBA00022741"/>
    </source>
</evidence>
<evidence type="ECO:0000256" key="8">
    <source>
        <dbReference type="ARBA" id="ARBA00048679"/>
    </source>
</evidence>
<dbReference type="Gene3D" id="1.10.510.10">
    <property type="entry name" value="Transferase(Phosphotransferase) domain 1"/>
    <property type="match status" value="1"/>
</dbReference>
<dbReference type="AlphaFoldDB" id="L8H4H1"/>
<evidence type="ECO:0000259" key="11">
    <source>
        <dbReference type="PROSITE" id="PS50011"/>
    </source>
</evidence>
<feature type="region of interest" description="Disordered" evidence="10">
    <location>
        <begin position="1"/>
        <end position="176"/>
    </location>
</feature>
<dbReference type="PROSITE" id="PS50011">
    <property type="entry name" value="PROTEIN_KINASE_DOM"/>
    <property type="match status" value="1"/>
</dbReference>
<organism evidence="12 13">
    <name type="scientific">Acanthamoeba castellanii (strain ATCC 30010 / Neff)</name>
    <dbReference type="NCBI Taxonomy" id="1257118"/>
    <lineage>
        <taxon>Eukaryota</taxon>
        <taxon>Amoebozoa</taxon>
        <taxon>Discosea</taxon>
        <taxon>Longamoebia</taxon>
        <taxon>Centramoebida</taxon>
        <taxon>Acanthamoebidae</taxon>
        <taxon>Acanthamoeba</taxon>
    </lineage>
</organism>
<evidence type="ECO:0000256" key="5">
    <source>
        <dbReference type="ARBA" id="ARBA00022777"/>
    </source>
</evidence>
<dbReference type="Gene3D" id="3.30.200.20">
    <property type="entry name" value="Phosphorylase Kinase, domain 1"/>
    <property type="match status" value="1"/>
</dbReference>
<feature type="region of interest" description="Disordered" evidence="10">
    <location>
        <begin position="406"/>
        <end position="450"/>
    </location>
</feature>
<sequence>MEEDKKVVPADDGGGGTSLGGTSLGGGTMLGGAAKSNKARKNRKKKKKTGPKPNATGGATQDKAPEHDSGDEEEDVKPTDEKRAKKDVVGNSNNRKPSKPGAAAIAALSARSSKANVKKGRAESSKSANAKKQAGKGNRDEDEDDGSSSDEGGDDSSSGEDDSDEDEGTEDYVKGGYHPVQVGELYNRRYRIVRKLGWGHFSTVWLVHDTTTPHTHRALKIVKSATEYTEAAMDEIEMLNKLTQQDPKDDKHVVHLLDHFHHRGPNGKHVCMVFETLGCSLLDLIKRTNYRGLPLAIVKRITKQVLVGLDYIHSLQLIHTDLKPENVLLLAADDGAGGAGPVGAGASDDAAAGGSSSAKLTKNQRRKRQLRLKDDEPTPPPQTIESATVVAASASVVTVTAELSVETPADTAGESEKSAAEPVVAEVAEEEAKKKETEAEKKSANAASSGLSLEPTDYTVKIVDFGNACWTHKHFTDDIQTRQYRSLEAIVGAKYSTPVDMWSMACIVFELATGDLLFEPRSGKNFDKSDDHLAQFIETLGNIPKAIASRGKYARRYFNRLGKLKYIGNLQYWPLEEVLKEKYHLPADEAAALSSFLRPMLEYDPAKRATAKQSLQHPWLQGV</sequence>